<dbReference type="Proteomes" id="UP000444721">
    <property type="component" value="Unassembled WGS sequence"/>
</dbReference>
<gene>
    <name evidence="1" type="ORF">FDP41_009747</name>
</gene>
<sequence>MDPSVYLNNTRTFVHLTKTKSIIKMITNNEIYIHKRSKSPMKVKVTAALIRGLIMLDPTSIDEKRKKNSLRYKIIKHVLSEPTTVEHVNKKIEDKALDADDLKLLYYIISEQVVKLISPKCLESITTLMESYSSNSHTIIRVDRKFYFGNSGEFVDVMVDVFGFHEVKVIVNDEEVPFKRKLSQLIFTFQLPAEMDTIASKKFIISFLNCTFNFEVFLIAANLERCFNNFMNVELFCESSMRRDHAESLFNCIPSWKIDTGSTFHCYIKEYLQIAKYWTHTESDYLLDFLKFLVTTNSFFALLAYPYPKDYPTNCYVYLYCMKLLIDLFFVFNAKMKCKNPVMNFCLLDRIDR</sequence>
<dbReference type="VEuPathDB" id="AmoebaDB:NF0004550"/>
<keyword evidence="2" id="KW-1185">Reference proteome</keyword>
<organism evidence="1 2">
    <name type="scientific">Naegleria fowleri</name>
    <name type="common">Brain eating amoeba</name>
    <dbReference type="NCBI Taxonomy" id="5763"/>
    <lineage>
        <taxon>Eukaryota</taxon>
        <taxon>Discoba</taxon>
        <taxon>Heterolobosea</taxon>
        <taxon>Tetramitia</taxon>
        <taxon>Eutetramitia</taxon>
        <taxon>Vahlkampfiidae</taxon>
        <taxon>Naegleria</taxon>
    </lineage>
</organism>
<dbReference type="RefSeq" id="XP_044556766.1">
    <property type="nucleotide sequence ID" value="XM_044713738.1"/>
</dbReference>
<accession>A0A6A5BB38</accession>
<evidence type="ECO:0000313" key="2">
    <source>
        <dbReference type="Proteomes" id="UP000444721"/>
    </source>
</evidence>
<name>A0A6A5BB38_NAEFO</name>
<dbReference type="AlphaFoldDB" id="A0A6A5BB38"/>
<dbReference type="GeneID" id="68116962"/>
<evidence type="ECO:0000313" key="1">
    <source>
        <dbReference type="EMBL" id="KAF0972051.1"/>
    </source>
</evidence>
<dbReference type="OrthoDB" id="10297170at2759"/>
<proteinExistence type="predicted"/>
<protein>
    <submittedName>
        <fullName evidence="1">Uncharacterized protein</fullName>
    </submittedName>
</protein>
<reference evidence="1 2" key="1">
    <citation type="journal article" date="2019" name="Sci. Rep.">
        <title>Nanopore sequencing improves the draft genome of the human pathogenic amoeba Naegleria fowleri.</title>
        <authorList>
            <person name="Liechti N."/>
            <person name="Schurch N."/>
            <person name="Bruggmann R."/>
            <person name="Wittwer M."/>
        </authorList>
    </citation>
    <scope>NUCLEOTIDE SEQUENCE [LARGE SCALE GENOMIC DNA]</scope>
    <source>
        <strain evidence="1 2">ATCC 30894</strain>
    </source>
</reference>
<dbReference type="VEuPathDB" id="AmoebaDB:NfTy_087810"/>
<dbReference type="VEuPathDB" id="AmoebaDB:FDP41_009747"/>
<dbReference type="EMBL" id="VFQX01000072">
    <property type="protein sequence ID" value="KAF0972051.1"/>
    <property type="molecule type" value="Genomic_DNA"/>
</dbReference>
<comment type="caution">
    <text evidence="1">The sequence shown here is derived from an EMBL/GenBank/DDBJ whole genome shotgun (WGS) entry which is preliminary data.</text>
</comment>